<protein>
    <recommendedName>
        <fullName evidence="3">DUF4408 domain-containing protein</fullName>
    </recommendedName>
</protein>
<keyword evidence="5" id="KW-1185">Reference proteome</keyword>
<dbReference type="PANTHER" id="PTHR35762">
    <property type="entry name" value="TRANSMEMBRANE PROTEIN"/>
    <property type="match status" value="1"/>
</dbReference>
<dbReference type="Pfam" id="PF14364">
    <property type="entry name" value="DUF4408"/>
    <property type="match status" value="1"/>
</dbReference>
<proteinExistence type="predicted"/>
<feature type="compositionally biased region" description="Basic and acidic residues" evidence="1">
    <location>
        <begin position="128"/>
        <end position="158"/>
    </location>
</feature>
<keyword evidence="2" id="KW-0812">Transmembrane</keyword>
<evidence type="ECO:0000259" key="3">
    <source>
        <dbReference type="Pfam" id="PF14364"/>
    </source>
</evidence>
<evidence type="ECO:0000256" key="1">
    <source>
        <dbReference type="SAM" id="MobiDB-lite"/>
    </source>
</evidence>
<keyword evidence="2" id="KW-1133">Transmembrane helix</keyword>
<dbReference type="InterPro" id="IPR025520">
    <property type="entry name" value="DUF4408"/>
</dbReference>
<evidence type="ECO:0000313" key="4">
    <source>
        <dbReference type="EMBL" id="KAK2993575.1"/>
    </source>
</evidence>
<dbReference type="EMBL" id="JAVXUO010000300">
    <property type="protein sequence ID" value="KAK2993575.1"/>
    <property type="molecule type" value="Genomic_DNA"/>
</dbReference>
<dbReference type="AlphaFoldDB" id="A0AA88S131"/>
<dbReference type="PANTHER" id="PTHR35762:SF5">
    <property type="entry name" value="DUF4408 DOMAIN-CONTAINING PROTEIN"/>
    <property type="match status" value="1"/>
</dbReference>
<comment type="caution">
    <text evidence="4">The sequence shown here is derived from an EMBL/GenBank/DDBJ whole genome shotgun (WGS) entry which is preliminary data.</text>
</comment>
<name>A0AA88S131_9ASTE</name>
<dbReference type="Proteomes" id="UP001187471">
    <property type="component" value="Unassembled WGS sequence"/>
</dbReference>
<keyword evidence="2" id="KW-0472">Membrane</keyword>
<sequence length="216" mass="24770">MDPIKVEKLQAMKSYKKAQFLNNLMFYTLTTLTSMLLCSYRIWSPFIMHFLYFTLPSLFCSFFNPKCLFVVGNIIVVILVGESKLASSSSSSGSISSSSPVIEVHDEYAEEYAEERSTQSVTKSAILENKEEGRSLEMSMTEEHTEKDRVGKEVNEDQGHEEEEEEEQEQDGEDDDEGDKTEEEVGLPVEELNKRVEDFIARVNRQMWLESNYVLA</sequence>
<organism evidence="4 5">
    <name type="scientific">Escallonia rubra</name>
    <dbReference type="NCBI Taxonomy" id="112253"/>
    <lineage>
        <taxon>Eukaryota</taxon>
        <taxon>Viridiplantae</taxon>
        <taxon>Streptophyta</taxon>
        <taxon>Embryophyta</taxon>
        <taxon>Tracheophyta</taxon>
        <taxon>Spermatophyta</taxon>
        <taxon>Magnoliopsida</taxon>
        <taxon>eudicotyledons</taxon>
        <taxon>Gunneridae</taxon>
        <taxon>Pentapetalae</taxon>
        <taxon>asterids</taxon>
        <taxon>campanulids</taxon>
        <taxon>Escalloniales</taxon>
        <taxon>Escalloniaceae</taxon>
        <taxon>Escallonia</taxon>
    </lineage>
</organism>
<feature type="domain" description="DUF4408" evidence="3">
    <location>
        <begin position="57"/>
        <end position="85"/>
    </location>
</feature>
<gene>
    <name evidence="4" type="ORF">RJ640_030882</name>
</gene>
<feature type="compositionally biased region" description="Acidic residues" evidence="1">
    <location>
        <begin position="159"/>
        <end position="185"/>
    </location>
</feature>
<feature type="transmembrane region" description="Helical" evidence="2">
    <location>
        <begin position="63"/>
        <end position="81"/>
    </location>
</feature>
<feature type="region of interest" description="Disordered" evidence="1">
    <location>
        <begin position="112"/>
        <end position="193"/>
    </location>
</feature>
<feature type="transmembrane region" description="Helical" evidence="2">
    <location>
        <begin position="20"/>
        <end position="43"/>
    </location>
</feature>
<accession>A0AA88S131</accession>
<reference evidence="4" key="1">
    <citation type="submission" date="2022-12" db="EMBL/GenBank/DDBJ databases">
        <title>Draft genome assemblies for two species of Escallonia (Escalloniales).</title>
        <authorList>
            <person name="Chanderbali A."/>
            <person name="Dervinis C."/>
            <person name="Anghel I."/>
            <person name="Soltis D."/>
            <person name="Soltis P."/>
            <person name="Zapata F."/>
        </authorList>
    </citation>
    <scope>NUCLEOTIDE SEQUENCE</scope>
    <source>
        <strain evidence="4">UCBG92.1500</strain>
        <tissue evidence="4">Leaf</tissue>
    </source>
</reference>
<evidence type="ECO:0000313" key="5">
    <source>
        <dbReference type="Proteomes" id="UP001187471"/>
    </source>
</evidence>
<evidence type="ECO:0000256" key="2">
    <source>
        <dbReference type="SAM" id="Phobius"/>
    </source>
</evidence>